<feature type="region of interest" description="Disordered" evidence="1">
    <location>
        <begin position="1"/>
        <end position="247"/>
    </location>
</feature>
<evidence type="ECO:0008006" key="4">
    <source>
        <dbReference type="Google" id="ProtNLM"/>
    </source>
</evidence>
<keyword evidence="3" id="KW-1185">Reference proteome</keyword>
<dbReference type="EMBL" id="AJWK01009178">
    <property type="status" value="NOT_ANNOTATED_CDS"/>
    <property type="molecule type" value="Genomic_DNA"/>
</dbReference>
<name>A0A1B0CES6_LUTLO</name>
<proteinExistence type="predicted"/>
<dbReference type="EnsemblMetazoa" id="LLOJ002846-RA">
    <property type="protein sequence ID" value="LLOJ002846-PA"/>
    <property type="gene ID" value="LLOJ002846"/>
</dbReference>
<organism evidence="2 3">
    <name type="scientific">Lutzomyia longipalpis</name>
    <name type="common">Sand fly</name>
    <dbReference type="NCBI Taxonomy" id="7200"/>
    <lineage>
        <taxon>Eukaryota</taxon>
        <taxon>Metazoa</taxon>
        <taxon>Ecdysozoa</taxon>
        <taxon>Arthropoda</taxon>
        <taxon>Hexapoda</taxon>
        <taxon>Insecta</taxon>
        <taxon>Pterygota</taxon>
        <taxon>Neoptera</taxon>
        <taxon>Endopterygota</taxon>
        <taxon>Diptera</taxon>
        <taxon>Nematocera</taxon>
        <taxon>Psychodoidea</taxon>
        <taxon>Psychodidae</taxon>
        <taxon>Lutzomyia</taxon>
        <taxon>Lutzomyia</taxon>
    </lineage>
</organism>
<feature type="compositionally biased region" description="Basic and acidic residues" evidence="1">
    <location>
        <begin position="1"/>
        <end position="19"/>
    </location>
</feature>
<reference evidence="2" key="1">
    <citation type="submission" date="2020-05" db="UniProtKB">
        <authorList>
            <consortium name="EnsemblMetazoa"/>
        </authorList>
    </citation>
    <scope>IDENTIFICATION</scope>
    <source>
        <strain evidence="2">Jacobina</strain>
    </source>
</reference>
<protein>
    <recommendedName>
        <fullName evidence="4">DTHCT domain-containing protein</fullName>
    </recommendedName>
</protein>
<feature type="compositionally biased region" description="Acidic residues" evidence="1">
    <location>
        <begin position="120"/>
        <end position="138"/>
    </location>
</feature>
<sequence length="247" mass="26946">MVKKYEKATQVGVKKEKAEKKKKVKGEGADEEMDDLDALVNAGDNSIKKEDKPAKKTKKAAGDGLKQTKISFPKEKKKKAKSGAFGSSDEDEVNEVSPPARERAPMRAASKKIVYKFDSDQEEDDAASDVFGDSDSDDELKPISTTNQSSEDMFDSLKEDNGQDSPAKAPPAAQPAAAKRKLNKPPAAAKVTKRTKKDQSSSDEEVFSKKARKKDELSSDDDFSPVKKPSRGAKKATYAESDDDSDY</sequence>
<evidence type="ECO:0000313" key="2">
    <source>
        <dbReference type="EnsemblMetazoa" id="LLOJ002846-PA"/>
    </source>
</evidence>
<dbReference type="VEuPathDB" id="VectorBase:LLOJ002846"/>
<dbReference type="Proteomes" id="UP000092461">
    <property type="component" value="Unassembled WGS sequence"/>
</dbReference>
<dbReference type="VEuPathDB" id="VectorBase:LLONM1_002945"/>
<accession>A0A1B0CES6</accession>
<evidence type="ECO:0000313" key="3">
    <source>
        <dbReference type="Proteomes" id="UP000092461"/>
    </source>
</evidence>
<evidence type="ECO:0000256" key="1">
    <source>
        <dbReference type="SAM" id="MobiDB-lite"/>
    </source>
</evidence>
<dbReference type="AlphaFoldDB" id="A0A1B0CES6"/>